<dbReference type="Pfam" id="PF00999">
    <property type="entry name" value="Na_H_Exchanger"/>
    <property type="match status" value="1"/>
</dbReference>
<proteinExistence type="predicted"/>
<dbReference type="EMBL" id="VWPC01000014">
    <property type="protein sequence ID" value="KAA5841168.1"/>
    <property type="molecule type" value="Genomic_DNA"/>
</dbReference>
<keyword evidence="4 8" id="KW-0812">Transmembrane</keyword>
<evidence type="ECO:0000256" key="8">
    <source>
        <dbReference type="SAM" id="Phobius"/>
    </source>
</evidence>
<evidence type="ECO:0000256" key="1">
    <source>
        <dbReference type="ARBA" id="ARBA00004141"/>
    </source>
</evidence>
<evidence type="ECO:0000256" key="4">
    <source>
        <dbReference type="ARBA" id="ARBA00022692"/>
    </source>
</evidence>
<feature type="transmembrane region" description="Helical" evidence="8">
    <location>
        <begin position="357"/>
        <end position="375"/>
    </location>
</feature>
<accession>A0AB34C3N8</accession>
<feature type="transmembrane region" description="Helical" evidence="8">
    <location>
        <begin position="322"/>
        <end position="345"/>
    </location>
</feature>
<name>A0AB34C3N8_9PSED</name>
<dbReference type="InterPro" id="IPR038770">
    <property type="entry name" value="Na+/solute_symporter_sf"/>
</dbReference>
<dbReference type="PANTHER" id="PTHR32468">
    <property type="entry name" value="CATION/H + ANTIPORTER"/>
    <property type="match status" value="1"/>
</dbReference>
<organism evidence="10 11">
    <name type="scientific">Pseudomonas chlororaphis</name>
    <dbReference type="NCBI Taxonomy" id="587753"/>
    <lineage>
        <taxon>Bacteria</taxon>
        <taxon>Pseudomonadati</taxon>
        <taxon>Pseudomonadota</taxon>
        <taxon>Gammaproteobacteria</taxon>
        <taxon>Pseudomonadales</taxon>
        <taxon>Pseudomonadaceae</taxon>
        <taxon>Pseudomonas</taxon>
    </lineage>
</organism>
<feature type="transmembrane region" description="Helical" evidence="8">
    <location>
        <begin position="139"/>
        <end position="158"/>
    </location>
</feature>
<feature type="transmembrane region" description="Helical" evidence="8">
    <location>
        <begin position="38"/>
        <end position="61"/>
    </location>
</feature>
<dbReference type="PANTHER" id="PTHR32468:SF0">
    <property type="entry name" value="K(+)_H(+) ANTIPORTER 1"/>
    <property type="match status" value="1"/>
</dbReference>
<dbReference type="AlphaFoldDB" id="A0AB34C3N8"/>
<dbReference type="GO" id="GO:0016020">
    <property type="term" value="C:membrane"/>
    <property type="evidence" value="ECO:0007669"/>
    <property type="project" value="UniProtKB-SubCell"/>
</dbReference>
<dbReference type="InterPro" id="IPR050794">
    <property type="entry name" value="CPA2_transporter"/>
</dbReference>
<evidence type="ECO:0000256" key="5">
    <source>
        <dbReference type="ARBA" id="ARBA00022989"/>
    </source>
</evidence>
<keyword evidence="5 8" id="KW-1133">Transmembrane helix</keyword>
<dbReference type="GO" id="GO:0015297">
    <property type="term" value="F:antiporter activity"/>
    <property type="evidence" value="ECO:0007669"/>
    <property type="project" value="UniProtKB-KW"/>
</dbReference>
<feature type="transmembrane region" description="Helical" evidence="8">
    <location>
        <begin position="170"/>
        <end position="196"/>
    </location>
</feature>
<dbReference type="RefSeq" id="WP_150051797.1">
    <property type="nucleotide sequence ID" value="NZ_VWPC01000014.1"/>
</dbReference>
<reference evidence="10 11" key="1">
    <citation type="submission" date="2019-09" db="EMBL/GenBank/DDBJ databases">
        <authorList>
            <person name="Vacheron J."/>
            <person name="Dubost A."/>
            <person name="Prigent-Combaret C."/>
            <person name="Muller D."/>
        </authorList>
    </citation>
    <scope>NUCLEOTIDE SEQUENCE [LARGE SCALE GENOMIC DNA]</scope>
    <source>
        <strain evidence="10 11">JV497</strain>
    </source>
</reference>
<keyword evidence="3" id="KW-0050">Antiport</keyword>
<evidence type="ECO:0000256" key="2">
    <source>
        <dbReference type="ARBA" id="ARBA00022448"/>
    </source>
</evidence>
<dbReference type="InterPro" id="IPR006153">
    <property type="entry name" value="Cation/H_exchanger_TM"/>
</dbReference>
<gene>
    <name evidence="10" type="ORF">F2A38_16925</name>
</gene>
<evidence type="ECO:0000256" key="7">
    <source>
        <dbReference type="ARBA" id="ARBA00023136"/>
    </source>
</evidence>
<comment type="caution">
    <text evidence="10">The sequence shown here is derived from an EMBL/GenBank/DDBJ whole genome shotgun (WGS) entry which is preliminary data.</text>
</comment>
<feature type="domain" description="Cation/H+ exchanger transmembrane" evidence="9">
    <location>
        <begin position="23"/>
        <end position="406"/>
    </location>
</feature>
<comment type="subcellular location">
    <subcellularLocation>
        <location evidence="1">Membrane</location>
        <topology evidence="1">Multi-pass membrane protein</topology>
    </subcellularLocation>
</comment>
<keyword evidence="2" id="KW-0813">Transport</keyword>
<evidence type="ECO:0000259" key="9">
    <source>
        <dbReference type="Pfam" id="PF00999"/>
    </source>
</evidence>
<evidence type="ECO:0000313" key="11">
    <source>
        <dbReference type="Proteomes" id="UP000323924"/>
    </source>
</evidence>
<feature type="transmembrane region" description="Helical" evidence="8">
    <location>
        <begin position="67"/>
        <end position="90"/>
    </location>
</feature>
<feature type="transmembrane region" description="Helical" evidence="8">
    <location>
        <begin position="202"/>
        <end position="224"/>
    </location>
</feature>
<feature type="transmembrane region" description="Helical" evidence="8">
    <location>
        <begin position="102"/>
        <end position="127"/>
    </location>
</feature>
<feature type="transmembrane region" description="Helical" evidence="8">
    <location>
        <begin position="261"/>
        <end position="282"/>
    </location>
</feature>
<dbReference type="GO" id="GO:1902600">
    <property type="term" value="P:proton transmembrane transport"/>
    <property type="evidence" value="ECO:0007669"/>
    <property type="project" value="InterPro"/>
</dbReference>
<feature type="transmembrane region" description="Helical" evidence="8">
    <location>
        <begin position="381"/>
        <end position="400"/>
    </location>
</feature>
<dbReference type="Proteomes" id="UP000323924">
    <property type="component" value="Unassembled WGS sequence"/>
</dbReference>
<feature type="transmembrane region" description="Helical" evidence="8">
    <location>
        <begin position="294"/>
        <end position="310"/>
    </location>
</feature>
<dbReference type="Gene3D" id="1.20.1530.20">
    <property type="match status" value="1"/>
</dbReference>
<evidence type="ECO:0000313" key="10">
    <source>
        <dbReference type="EMBL" id="KAA5841168.1"/>
    </source>
</evidence>
<evidence type="ECO:0000256" key="3">
    <source>
        <dbReference type="ARBA" id="ARBA00022449"/>
    </source>
</evidence>
<evidence type="ECO:0000256" key="6">
    <source>
        <dbReference type="ARBA" id="ARBA00023065"/>
    </source>
</evidence>
<protein>
    <submittedName>
        <fullName evidence="10">Transporter</fullName>
    </submittedName>
</protein>
<sequence length="428" mass="45339">MSTLQQLFSALPFFQLAVIIVASQLCGALLARWGQSRVIGEICVGILLGPCLLLALGAQWHAAVFPAAIRLGIETLGNIGLVLLMFQIGLRFDSNHLSSHKIGFSALSVAAGGVILAFALGAMVGLLSHSALAPAQPRLGYVLFCGIALSITALPVLVRIISDLGLEHSLAGTVGIAAAAITDIIGWVLLTIIVALSSSDSSLFGVLRQLTFIVLFLALARWGLRPLLHTLFTRLLASRSAAPAADMSMALMLATALLCGWITTLIGLHSALGGLIAGWLLRERRQHWHRHMEGFVNIGLVPFYFAATGLKMDLGALAPLDSWLWLLAFFVAAVLGKTAGCYLAGRLAGLSVEVSRSVAILMNTRGLIEIIVLSVGLDMGLISQSAFFLLLMVAIATTLMTTPLLRRLARIEAVPSALAKGELQTSDR</sequence>
<keyword evidence="7 8" id="KW-0472">Membrane</keyword>
<feature type="transmembrane region" description="Helical" evidence="8">
    <location>
        <begin position="12"/>
        <end position="31"/>
    </location>
</feature>
<keyword evidence="6" id="KW-0406">Ion transport</keyword>